<dbReference type="FunFam" id="1.10.287.1080:FF:000003">
    <property type="entry name" value="Nucleoside triphosphate pyrophosphohydrolase"/>
    <property type="match status" value="1"/>
</dbReference>
<evidence type="ECO:0000259" key="5">
    <source>
        <dbReference type="Pfam" id="PF03819"/>
    </source>
</evidence>
<dbReference type="GO" id="GO:0046081">
    <property type="term" value="P:dUTP catabolic process"/>
    <property type="evidence" value="ECO:0007669"/>
    <property type="project" value="TreeGrafter"/>
</dbReference>
<dbReference type="InterPro" id="IPR048015">
    <property type="entry name" value="NTP-PPase_MazG-like_N"/>
</dbReference>
<dbReference type="RefSeq" id="WP_041505603.1">
    <property type="nucleotide sequence ID" value="NZ_JPIU01000051.1"/>
</dbReference>
<dbReference type="InterPro" id="IPR004518">
    <property type="entry name" value="MazG-like_dom"/>
</dbReference>
<comment type="caution">
    <text evidence="6">The sequence shown here is derived from an EMBL/GenBank/DDBJ whole genome shotgun (WGS) entry which is preliminary data.</text>
</comment>
<organism evidence="6 7">
    <name type="scientific">Sanguibacteroides justesenii</name>
    <dbReference type="NCBI Taxonomy" id="1547597"/>
    <lineage>
        <taxon>Bacteria</taxon>
        <taxon>Pseudomonadati</taxon>
        <taxon>Bacteroidota</taxon>
        <taxon>Bacteroidia</taxon>
        <taxon>Bacteroidales</taxon>
        <taxon>Porphyromonadaceae</taxon>
        <taxon>Sanguibacteroides</taxon>
    </lineage>
</organism>
<dbReference type="GO" id="GO:0046047">
    <property type="term" value="P:TTP catabolic process"/>
    <property type="evidence" value="ECO:0007669"/>
    <property type="project" value="TreeGrafter"/>
</dbReference>
<gene>
    <name evidence="6" type="ORF">BA92_14855</name>
</gene>
<evidence type="ECO:0000256" key="1">
    <source>
        <dbReference type="ARBA" id="ARBA00052141"/>
    </source>
</evidence>
<dbReference type="Gene3D" id="1.10.287.1080">
    <property type="entry name" value="MazG-like"/>
    <property type="match status" value="2"/>
</dbReference>
<dbReference type="EMBL" id="JPIU01000051">
    <property type="protein sequence ID" value="KIO42639.1"/>
    <property type="molecule type" value="Genomic_DNA"/>
</dbReference>
<dbReference type="NCBIfam" id="NF007113">
    <property type="entry name" value="PRK09562.1"/>
    <property type="match status" value="1"/>
</dbReference>
<dbReference type="FunFam" id="1.10.287.1080:FF:000001">
    <property type="entry name" value="Nucleoside triphosphate pyrophosphohydrolase"/>
    <property type="match status" value="1"/>
</dbReference>
<evidence type="ECO:0000313" key="7">
    <source>
        <dbReference type="Proteomes" id="UP000031980"/>
    </source>
</evidence>
<dbReference type="Proteomes" id="UP000031980">
    <property type="component" value="Unassembled WGS sequence"/>
</dbReference>
<dbReference type="GO" id="GO:0046052">
    <property type="term" value="P:UTP catabolic process"/>
    <property type="evidence" value="ECO:0007669"/>
    <property type="project" value="TreeGrafter"/>
</dbReference>
<dbReference type="GO" id="GO:0006203">
    <property type="term" value="P:dGTP catabolic process"/>
    <property type="evidence" value="ECO:0007669"/>
    <property type="project" value="TreeGrafter"/>
</dbReference>
<evidence type="ECO:0000313" key="6">
    <source>
        <dbReference type="EMBL" id="KIO42639.1"/>
    </source>
</evidence>
<comment type="similarity">
    <text evidence="2">Belongs to the nucleoside triphosphate pyrophosphohydrolase family.</text>
</comment>
<protein>
    <recommendedName>
        <fullName evidence="4">Nucleoside triphosphate pyrophosphohydrolase</fullName>
        <ecNumber evidence="3">3.6.1.8</ecNumber>
    </recommendedName>
</protein>
<feature type="domain" description="NTP pyrophosphohydrolase MazG-like" evidence="5">
    <location>
        <begin position="32"/>
        <end position="104"/>
    </location>
</feature>
<dbReference type="InterPro" id="IPR048011">
    <property type="entry name" value="NTP-PPase_MazG-like_C"/>
</dbReference>
<dbReference type="GO" id="GO:0046076">
    <property type="term" value="P:dTTP catabolic process"/>
    <property type="evidence" value="ECO:0007669"/>
    <property type="project" value="TreeGrafter"/>
</dbReference>
<dbReference type="InterPro" id="IPR011551">
    <property type="entry name" value="NTP_PyrPHydrolase_MazG"/>
</dbReference>
<dbReference type="GO" id="GO:0047693">
    <property type="term" value="F:ATP diphosphatase activity"/>
    <property type="evidence" value="ECO:0007669"/>
    <property type="project" value="UniProtKB-EC"/>
</dbReference>
<dbReference type="GO" id="GO:0006950">
    <property type="term" value="P:response to stress"/>
    <property type="evidence" value="ECO:0007669"/>
    <property type="project" value="UniProtKB-ARBA"/>
</dbReference>
<keyword evidence="7" id="KW-1185">Reference proteome</keyword>
<dbReference type="Pfam" id="PF03819">
    <property type="entry name" value="MazG"/>
    <property type="match status" value="2"/>
</dbReference>
<dbReference type="SUPFAM" id="SSF101386">
    <property type="entry name" value="all-alpha NTP pyrophosphatases"/>
    <property type="match status" value="2"/>
</dbReference>
<evidence type="ECO:0000256" key="3">
    <source>
        <dbReference type="ARBA" id="ARBA00066372"/>
    </source>
</evidence>
<dbReference type="GO" id="GO:0046061">
    <property type="term" value="P:dATP catabolic process"/>
    <property type="evidence" value="ECO:0007669"/>
    <property type="project" value="TreeGrafter"/>
</dbReference>
<name>A0A0C3RD57_9PORP</name>
<accession>A0A0C3RD57</accession>
<comment type="catalytic activity">
    <reaction evidence="1">
        <text>ATP + H2O = AMP + diphosphate + H(+)</text>
        <dbReference type="Rhea" id="RHEA:14245"/>
        <dbReference type="ChEBI" id="CHEBI:15377"/>
        <dbReference type="ChEBI" id="CHEBI:15378"/>
        <dbReference type="ChEBI" id="CHEBI:30616"/>
        <dbReference type="ChEBI" id="CHEBI:33019"/>
        <dbReference type="ChEBI" id="CHEBI:456215"/>
        <dbReference type="EC" id="3.6.1.8"/>
    </reaction>
</comment>
<reference evidence="6 7" key="1">
    <citation type="submission" date="2014-07" db="EMBL/GenBank/DDBJ databases">
        <title>Porphyromonadaceae bacterium OUH 308042 = ATCC BAA-2681 = DSM 28342 draft genome.</title>
        <authorList>
            <person name="Sydenham T.V."/>
            <person name="Hasman H."/>
            <person name="Justensen U.S."/>
        </authorList>
    </citation>
    <scope>NUCLEOTIDE SEQUENCE [LARGE SCALE GENOMIC DNA]</scope>
    <source>
        <strain evidence="6 7">OUH 308042</strain>
    </source>
</reference>
<dbReference type="PANTHER" id="PTHR30522">
    <property type="entry name" value="NUCLEOSIDE TRIPHOSPHATE PYROPHOSPHOHYDROLASE"/>
    <property type="match status" value="1"/>
</dbReference>
<feature type="domain" description="NTP pyrophosphohydrolase MazG-like" evidence="5">
    <location>
        <begin position="168"/>
        <end position="227"/>
    </location>
</feature>
<dbReference type="CDD" id="cd11529">
    <property type="entry name" value="NTP-PPase_MazG_Cterm"/>
    <property type="match status" value="1"/>
</dbReference>
<sequence>MSQDIEKRKEAFADLLDIIATLRVKCPWDKKQTLESLRNLTVEEVYELGDAILKKDMQEIKKELGDLIMHIVFYARIGEEQQQFDIEDVLVEICEKLRYRHPHIYGEVQVENEDDVLRNWEQLKLKEKGRHHKVLEGVPSALPAMIKAFRVQDKVRGVGFDWKQKQDVWKKVREELDELQAEMQREDTEKMEEEFGDFMFALVNAARLYGINPEDALEKTNRKFIRRFSYVESKANEAGVRLADMSLEEMDGYWNEAKRREKTDK</sequence>
<dbReference type="EC" id="3.6.1.8" evidence="3"/>
<evidence type="ECO:0000256" key="4">
    <source>
        <dbReference type="ARBA" id="ARBA00074799"/>
    </source>
</evidence>
<proteinExistence type="inferred from homology"/>
<dbReference type="NCBIfam" id="TIGR00444">
    <property type="entry name" value="mazG"/>
    <property type="match status" value="1"/>
</dbReference>
<dbReference type="AlphaFoldDB" id="A0A0C3RD57"/>
<evidence type="ECO:0000256" key="2">
    <source>
        <dbReference type="ARBA" id="ARBA00061115"/>
    </source>
</evidence>
<dbReference type="CDD" id="cd11528">
    <property type="entry name" value="NTP-PPase_MazG_Nterm"/>
    <property type="match status" value="1"/>
</dbReference>
<dbReference type="PANTHER" id="PTHR30522:SF0">
    <property type="entry name" value="NUCLEOSIDE TRIPHOSPHATE PYROPHOSPHOHYDROLASE"/>
    <property type="match status" value="1"/>
</dbReference>